<proteinExistence type="predicted"/>
<organism evidence="3 4">
    <name type="scientific">Sphaerotilus mobilis</name>
    <dbReference type="NCBI Taxonomy" id="47994"/>
    <lineage>
        <taxon>Bacteria</taxon>
        <taxon>Pseudomonadati</taxon>
        <taxon>Pseudomonadota</taxon>
        <taxon>Betaproteobacteria</taxon>
        <taxon>Burkholderiales</taxon>
        <taxon>Sphaerotilaceae</taxon>
        <taxon>Sphaerotilus</taxon>
    </lineage>
</organism>
<feature type="domain" description="DUF4136" evidence="2">
    <location>
        <begin position="43"/>
        <end position="192"/>
    </location>
</feature>
<evidence type="ECO:0000259" key="2">
    <source>
        <dbReference type="Pfam" id="PF13590"/>
    </source>
</evidence>
<dbReference type="Proteomes" id="UP000293433">
    <property type="component" value="Unassembled WGS sequence"/>
</dbReference>
<dbReference type="InterPro" id="IPR006311">
    <property type="entry name" value="TAT_signal"/>
</dbReference>
<dbReference type="Pfam" id="PF13590">
    <property type="entry name" value="DUF4136"/>
    <property type="match status" value="1"/>
</dbReference>
<accession>A0A4Q7LL52</accession>
<dbReference type="AlphaFoldDB" id="A0A4Q7LL52"/>
<protein>
    <submittedName>
        <fullName evidence="3">Uncharacterized protein DUF4136</fullName>
    </submittedName>
</protein>
<name>A0A4Q7LL52_9BURK</name>
<gene>
    <name evidence="3" type="ORF">EV685_2378</name>
</gene>
<dbReference type="PROSITE" id="PS51257">
    <property type="entry name" value="PROKAR_LIPOPROTEIN"/>
    <property type="match status" value="1"/>
</dbReference>
<dbReference type="OrthoDB" id="8687009at2"/>
<dbReference type="PROSITE" id="PS51318">
    <property type="entry name" value="TAT"/>
    <property type="match status" value="1"/>
</dbReference>
<dbReference type="RefSeq" id="WP_130482205.1">
    <property type="nucleotide sequence ID" value="NZ_SGWV01000009.1"/>
</dbReference>
<reference evidence="3 4" key="1">
    <citation type="submission" date="2019-02" db="EMBL/GenBank/DDBJ databases">
        <title>Genomic Encyclopedia of Type Strains, Phase IV (KMG-IV): sequencing the most valuable type-strain genomes for metagenomic binning, comparative biology and taxonomic classification.</title>
        <authorList>
            <person name="Goeker M."/>
        </authorList>
    </citation>
    <scope>NUCLEOTIDE SEQUENCE [LARGE SCALE GENOMIC DNA]</scope>
    <source>
        <strain evidence="3 4">DSM 10617</strain>
    </source>
</reference>
<keyword evidence="1" id="KW-0732">Signal</keyword>
<evidence type="ECO:0000256" key="1">
    <source>
        <dbReference type="SAM" id="SignalP"/>
    </source>
</evidence>
<evidence type="ECO:0000313" key="4">
    <source>
        <dbReference type="Proteomes" id="UP000293433"/>
    </source>
</evidence>
<evidence type="ECO:0000313" key="3">
    <source>
        <dbReference type="EMBL" id="RZS54893.1"/>
    </source>
</evidence>
<dbReference type="EMBL" id="SGWV01000009">
    <property type="protein sequence ID" value="RZS54893.1"/>
    <property type="molecule type" value="Genomic_DNA"/>
</dbReference>
<keyword evidence="4" id="KW-1185">Reference proteome</keyword>
<feature type="chain" id="PRO_5020671061" evidence="1">
    <location>
        <begin position="30"/>
        <end position="208"/>
    </location>
</feature>
<comment type="caution">
    <text evidence="3">The sequence shown here is derived from an EMBL/GenBank/DDBJ whole genome shotgun (WGS) entry which is preliminary data.</text>
</comment>
<dbReference type="InterPro" id="IPR025411">
    <property type="entry name" value="DUF4136"/>
</dbReference>
<sequence>MATAPTRRRFLALSAALGAAGLVTLSGCAALSAIQVTVRTFGAWPDGRAPGRYAFDRLPSQEADLATRGALESAASAALERVGFTAAPDADSADVLVQFGARQARLIEAPPRVSFGIGIGMPVGRHGGVGFGLNSYPWYADRVRELREMGLLLIDRPSRKVLVEIQARHESRFGGGDDVLQALFDAALDGFPNLPAGERSVTVALPGR</sequence>
<feature type="signal peptide" evidence="1">
    <location>
        <begin position="1"/>
        <end position="29"/>
    </location>
</feature>